<feature type="transmembrane region" description="Helical" evidence="1">
    <location>
        <begin position="6"/>
        <end position="25"/>
    </location>
</feature>
<evidence type="ECO:0000256" key="1">
    <source>
        <dbReference type="SAM" id="Phobius"/>
    </source>
</evidence>
<dbReference type="EMBL" id="WMEO01000029">
    <property type="protein sequence ID" value="MYL17743.1"/>
    <property type="molecule type" value="Genomic_DNA"/>
</dbReference>
<feature type="transmembrane region" description="Helical" evidence="1">
    <location>
        <begin position="37"/>
        <end position="56"/>
    </location>
</feature>
<name>A0A6B1IGC7_9EURY</name>
<dbReference type="RefSeq" id="WP_159369475.1">
    <property type="nucleotide sequence ID" value="NZ_WMEO01000029.1"/>
</dbReference>
<organism evidence="2 3">
    <name type="scientific">Halorubrum distributum</name>
    <dbReference type="NCBI Taxonomy" id="29283"/>
    <lineage>
        <taxon>Archaea</taxon>
        <taxon>Methanobacteriati</taxon>
        <taxon>Methanobacteriota</taxon>
        <taxon>Stenosarchaea group</taxon>
        <taxon>Halobacteria</taxon>
        <taxon>Halobacteriales</taxon>
        <taxon>Haloferacaceae</taxon>
        <taxon>Halorubrum</taxon>
        <taxon>Halorubrum distributum group</taxon>
    </lineage>
</organism>
<gene>
    <name evidence="2" type="ORF">GLW36_13960</name>
</gene>
<evidence type="ECO:0000313" key="3">
    <source>
        <dbReference type="Proteomes" id="UP000460194"/>
    </source>
</evidence>
<reference evidence="2 3" key="1">
    <citation type="submission" date="2019-11" db="EMBL/GenBank/DDBJ databases">
        <title>Genome sequences of 17 halophilic strains isolated from different environments.</title>
        <authorList>
            <person name="Furrow R.E."/>
        </authorList>
    </citation>
    <scope>NUCLEOTIDE SEQUENCE [LARGE SCALE GENOMIC DNA]</scope>
    <source>
        <strain evidence="2 3">22517_05_Cabo</strain>
    </source>
</reference>
<keyword evidence="1" id="KW-0812">Transmembrane</keyword>
<evidence type="ECO:0000313" key="2">
    <source>
        <dbReference type="EMBL" id="MYL17743.1"/>
    </source>
</evidence>
<feature type="transmembrane region" description="Helical" evidence="1">
    <location>
        <begin position="62"/>
        <end position="80"/>
    </location>
</feature>
<keyword evidence="1" id="KW-0472">Membrane</keyword>
<dbReference type="AlphaFoldDB" id="A0A6B1IGC7"/>
<comment type="caution">
    <text evidence="2">The sequence shown here is derived from an EMBL/GenBank/DDBJ whole genome shotgun (WGS) entry which is preliminary data.</text>
</comment>
<keyword evidence="1" id="KW-1133">Transmembrane helix</keyword>
<dbReference type="Proteomes" id="UP000460194">
    <property type="component" value="Unassembled WGS sequence"/>
</dbReference>
<proteinExistence type="predicted"/>
<accession>A0A6B1IGC7</accession>
<protein>
    <submittedName>
        <fullName evidence="2">Uncharacterized protein</fullName>
    </submittedName>
</protein>
<sequence>MVTPTVVLPLAGLALLCATFASAALRSRGRLPFAPSEGAFVAVSVAGVFLVAQFLVDSDLDTVAVLLVGCLAWAIGYEVGRRDAGQ</sequence>